<gene>
    <name evidence="2" type="ORF">HNR15_001039</name>
</gene>
<keyword evidence="3" id="KW-1185">Reference proteome</keyword>
<evidence type="ECO:0000313" key="3">
    <source>
        <dbReference type="Proteomes" id="UP000571817"/>
    </source>
</evidence>
<dbReference type="RefSeq" id="WP_179479717.1">
    <property type="nucleotide sequence ID" value="NZ_JACCFW010000001.1"/>
</dbReference>
<evidence type="ECO:0000256" key="1">
    <source>
        <dbReference type="SAM" id="SignalP"/>
    </source>
</evidence>
<dbReference type="Proteomes" id="UP000571817">
    <property type="component" value="Unassembled WGS sequence"/>
</dbReference>
<sequence length="129" mass="13668">MYKRIAAVSALGLGALGFAGVAPAHAAGSTVHGCAYGYVCIYPQNAGWNGDHPSLRYYHYGTDNLSNQVGYHYVLNNQYNAGLAFCTGYNGKSCNSGLGNWGESHAKGASWNNVYLTPINSIELGPYGP</sequence>
<dbReference type="EMBL" id="JACCFW010000001">
    <property type="protein sequence ID" value="NYJ74076.1"/>
    <property type="molecule type" value="Genomic_DNA"/>
</dbReference>
<comment type="caution">
    <text evidence="2">The sequence shown here is derived from an EMBL/GenBank/DDBJ whole genome shotgun (WGS) entry which is preliminary data.</text>
</comment>
<evidence type="ECO:0000313" key="2">
    <source>
        <dbReference type="EMBL" id="NYJ74076.1"/>
    </source>
</evidence>
<dbReference type="AlphaFoldDB" id="A0A853D9C8"/>
<protein>
    <recommendedName>
        <fullName evidence="4">Peptidase inhibitor family I36</fullName>
    </recommendedName>
</protein>
<proteinExistence type="predicted"/>
<keyword evidence="1" id="KW-0732">Signal</keyword>
<evidence type="ECO:0008006" key="4">
    <source>
        <dbReference type="Google" id="ProtNLM"/>
    </source>
</evidence>
<organism evidence="2 3">
    <name type="scientific">Allobranchiibius huperziae</name>
    <dbReference type="NCBI Taxonomy" id="1874116"/>
    <lineage>
        <taxon>Bacteria</taxon>
        <taxon>Bacillati</taxon>
        <taxon>Actinomycetota</taxon>
        <taxon>Actinomycetes</taxon>
        <taxon>Micrococcales</taxon>
        <taxon>Dermacoccaceae</taxon>
        <taxon>Allobranchiibius</taxon>
    </lineage>
</organism>
<name>A0A853D9C8_9MICO</name>
<feature type="signal peptide" evidence="1">
    <location>
        <begin position="1"/>
        <end position="26"/>
    </location>
</feature>
<reference evidence="2 3" key="1">
    <citation type="submission" date="2020-07" db="EMBL/GenBank/DDBJ databases">
        <title>Sequencing the genomes of 1000 actinobacteria strains.</title>
        <authorList>
            <person name="Klenk H.-P."/>
        </authorList>
    </citation>
    <scope>NUCLEOTIDE SEQUENCE [LARGE SCALE GENOMIC DNA]</scope>
    <source>
        <strain evidence="2 3">DSM 29531</strain>
    </source>
</reference>
<accession>A0A853D9C8</accession>
<feature type="chain" id="PRO_5032547613" description="Peptidase inhibitor family I36" evidence="1">
    <location>
        <begin position="27"/>
        <end position="129"/>
    </location>
</feature>